<dbReference type="PANTHER" id="PTHR47051:SF1">
    <property type="entry name" value="NESTIN"/>
    <property type="match status" value="1"/>
</dbReference>
<comment type="caution">
    <text evidence="7">The sequence shown here is derived from an EMBL/GenBank/DDBJ whole genome shotgun (WGS) entry which is preliminary data.</text>
</comment>
<dbReference type="InterPro" id="IPR031211">
    <property type="entry name" value="Nestin"/>
</dbReference>
<reference evidence="7 8" key="1">
    <citation type="submission" date="2019-06" db="EMBL/GenBank/DDBJ databases">
        <title>A chromosome-scale genome assembly of the European perch, Perca fluviatilis.</title>
        <authorList>
            <person name="Roques C."/>
            <person name="Zahm M."/>
            <person name="Cabau C."/>
            <person name="Klopp C."/>
            <person name="Bouchez O."/>
            <person name="Donnadieu C."/>
            <person name="Kuhl H."/>
            <person name="Gislard M."/>
            <person name="Guendouz S."/>
            <person name="Journot L."/>
            <person name="Haffray P."/>
            <person name="Bestin A."/>
            <person name="Morvezen R."/>
            <person name="Feron R."/>
            <person name="Wen M."/>
            <person name="Jouanno E."/>
            <person name="Herpin A."/>
            <person name="Schartl M."/>
            <person name="Postlethwait J."/>
            <person name="Schaerlinger B."/>
            <person name="Chardard D."/>
            <person name="Lecocq T."/>
            <person name="Poncet C."/>
            <person name="Jaffrelo L."/>
            <person name="Lampietro C."/>
            <person name="Guiguen Y."/>
        </authorList>
    </citation>
    <scope>NUCLEOTIDE SEQUENCE [LARGE SCALE GENOMIC DNA]</scope>
    <source>
        <tissue evidence="7">Blood</tissue>
    </source>
</reference>
<feature type="compositionally biased region" description="Polar residues" evidence="5">
    <location>
        <begin position="946"/>
        <end position="969"/>
    </location>
</feature>
<evidence type="ECO:0000313" key="8">
    <source>
        <dbReference type="Proteomes" id="UP000465112"/>
    </source>
</evidence>
<feature type="region of interest" description="Disordered" evidence="5">
    <location>
        <begin position="1119"/>
        <end position="1149"/>
    </location>
</feature>
<feature type="compositionally biased region" description="Basic and acidic residues" evidence="5">
    <location>
        <begin position="655"/>
        <end position="699"/>
    </location>
</feature>
<name>A0A6A5EGM0_PERFL</name>
<dbReference type="GO" id="GO:0019215">
    <property type="term" value="F:intermediate filament binding"/>
    <property type="evidence" value="ECO:0007669"/>
    <property type="project" value="InterPro"/>
</dbReference>
<dbReference type="SUPFAM" id="SSF64593">
    <property type="entry name" value="Intermediate filament protein, coiled coil region"/>
    <property type="match status" value="2"/>
</dbReference>
<feature type="compositionally biased region" description="Polar residues" evidence="5">
    <location>
        <begin position="450"/>
        <end position="459"/>
    </location>
</feature>
<dbReference type="InterPro" id="IPR039008">
    <property type="entry name" value="IF_rod_dom"/>
</dbReference>
<proteinExistence type="inferred from homology"/>
<dbReference type="PANTHER" id="PTHR47051">
    <property type="entry name" value="NESTIN"/>
    <property type="match status" value="1"/>
</dbReference>
<evidence type="ECO:0000256" key="2">
    <source>
        <dbReference type="ARBA" id="ARBA00023054"/>
    </source>
</evidence>
<feature type="region of interest" description="Disordered" evidence="5">
    <location>
        <begin position="443"/>
        <end position="472"/>
    </location>
</feature>
<feature type="domain" description="IF rod" evidence="6">
    <location>
        <begin position="18"/>
        <end position="330"/>
    </location>
</feature>
<feature type="region of interest" description="Disordered" evidence="5">
    <location>
        <begin position="926"/>
        <end position="1072"/>
    </location>
</feature>
<feature type="coiled-coil region" evidence="4">
    <location>
        <begin position="102"/>
        <end position="147"/>
    </location>
</feature>
<evidence type="ECO:0000313" key="7">
    <source>
        <dbReference type="EMBL" id="KAF1388467.1"/>
    </source>
</evidence>
<dbReference type="OrthoDB" id="8886319at2759"/>
<dbReference type="Gene3D" id="1.20.5.170">
    <property type="match status" value="1"/>
</dbReference>
<organism evidence="7 8">
    <name type="scientific">Perca fluviatilis</name>
    <name type="common">European perch</name>
    <dbReference type="NCBI Taxonomy" id="8168"/>
    <lineage>
        <taxon>Eukaryota</taxon>
        <taxon>Metazoa</taxon>
        <taxon>Chordata</taxon>
        <taxon>Craniata</taxon>
        <taxon>Vertebrata</taxon>
        <taxon>Euteleostomi</taxon>
        <taxon>Actinopterygii</taxon>
        <taxon>Neopterygii</taxon>
        <taxon>Teleostei</taxon>
        <taxon>Neoteleostei</taxon>
        <taxon>Acanthomorphata</taxon>
        <taxon>Eupercaria</taxon>
        <taxon>Perciformes</taxon>
        <taxon>Percoidei</taxon>
        <taxon>Percidae</taxon>
        <taxon>Percinae</taxon>
        <taxon>Perca</taxon>
    </lineage>
</organism>
<keyword evidence="8" id="KW-1185">Reference proteome</keyword>
<evidence type="ECO:0000256" key="4">
    <source>
        <dbReference type="SAM" id="Coils"/>
    </source>
</evidence>
<comment type="similarity">
    <text evidence="3">Belongs to the intermediate filament family.</text>
</comment>
<dbReference type="Proteomes" id="UP000465112">
    <property type="component" value="Chromosome 7"/>
</dbReference>
<evidence type="ECO:0000259" key="6">
    <source>
        <dbReference type="PROSITE" id="PS51842"/>
    </source>
</evidence>
<dbReference type="GO" id="GO:0030844">
    <property type="term" value="P:positive regulation of intermediate filament depolymerization"/>
    <property type="evidence" value="ECO:0007669"/>
    <property type="project" value="TreeGrafter"/>
</dbReference>
<feature type="region of interest" description="Disordered" evidence="5">
    <location>
        <begin position="1268"/>
        <end position="1288"/>
    </location>
</feature>
<dbReference type="SMART" id="SM01391">
    <property type="entry name" value="Filament"/>
    <property type="match status" value="1"/>
</dbReference>
<feature type="compositionally biased region" description="Polar residues" evidence="5">
    <location>
        <begin position="706"/>
        <end position="715"/>
    </location>
</feature>
<dbReference type="PROSITE" id="PS00226">
    <property type="entry name" value="IF_ROD_1"/>
    <property type="match status" value="1"/>
</dbReference>
<keyword evidence="2 4" id="KW-0175">Coiled coil</keyword>
<dbReference type="GO" id="GO:0031730">
    <property type="term" value="F:CCR5 chemokine receptor binding"/>
    <property type="evidence" value="ECO:0007669"/>
    <property type="project" value="TreeGrafter"/>
</dbReference>
<dbReference type="EMBL" id="VHII01000007">
    <property type="protein sequence ID" value="KAF1388467.1"/>
    <property type="molecule type" value="Genomic_DNA"/>
</dbReference>
<evidence type="ECO:0000256" key="3">
    <source>
        <dbReference type="RuleBase" id="RU000685"/>
    </source>
</evidence>
<accession>A0A6A5EGM0</accession>
<keyword evidence="1 3" id="KW-0403">Intermediate filament</keyword>
<feature type="coiled-coil region" evidence="4">
    <location>
        <begin position="22"/>
        <end position="56"/>
    </location>
</feature>
<dbReference type="GO" id="GO:0005882">
    <property type="term" value="C:intermediate filament"/>
    <property type="evidence" value="ECO:0007669"/>
    <property type="project" value="UniProtKB-KW"/>
</dbReference>
<feature type="compositionally biased region" description="Acidic residues" evidence="5">
    <location>
        <begin position="737"/>
        <end position="746"/>
    </location>
</feature>
<evidence type="ECO:0000256" key="1">
    <source>
        <dbReference type="ARBA" id="ARBA00022754"/>
    </source>
</evidence>
<feature type="coiled-coil region" evidence="4">
    <location>
        <begin position="200"/>
        <end position="301"/>
    </location>
</feature>
<gene>
    <name evidence="7" type="ORF">PFLUV_G00090510</name>
</gene>
<evidence type="ECO:0000256" key="5">
    <source>
        <dbReference type="SAM" id="MobiDB-lite"/>
    </source>
</evidence>
<protein>
    <recommendedName>
        <fullName evidence="6">IF rod domain-containing protein</fullName>
    </recommendedName>
</protein>
<feature type="compositionally biased region" description="Basic and acidic residues" evidence="5">
    <location>
        <begin position="1137"/>
        <end position="1149"/>
    </location>
</feature>
<feature type="region of interest" description="Disordered" evidence="5">
    <location>
        <begin position="637"/>
        <end position="818"/>
    </location>
</feature>
<dbReference type="PROSITE" id="PS51842">
    <property type="entry name" value="IF_ROD_2"/>
    <property type="match status" value="1"/>
</dbReference>
<sequence length="1288" mass="145769">MELHSVHQTFHHSRLGEEKHQMLDLNRRLGSYLSRVKLLEEENAALAKEIQALRRSGHGASPRRQGLEEELRRVRLEVDAAWRDRVHTEMEVRRVTEELRTLDMLRRREAQAQAEAKKKIEQSRKELEEEQRAQVWLSEKVNQLENEMRHLIQTHQEDVAHLEATQLTRSRATMPPTLAQRGKQAPNLLELEQEYSQRASRAWQEAAEAHQGQLERLEESLNQARSRLTQANQEKSESQLKLRALEKEMASAQDVRLHLEETAARQGNRYSQEIQQLQEHLEGLEAEKEELGQRIDHVVLENRGLLQQKMSLGLEVATYRALLDGESLGGEIPLLNQPRTITDAVFSPRGIQKNYQTQLCASHKTTSLSSVCGITGRGPTVITATPMWSRKPVTITETPKISTKPAYEYATKSAIWETPYPNILQDGAVENFRPQEVHEKVTYAEPLSPPNEQEVGTTSGDKENEENRNNVGVEPPEERCIVESVVSYQVESGLSNEPPLNDEVSQHQLTTPNLLPYHVRMREEPCGFSDESDNDVPFEIPAEKEEQHAPIDAWVEKEWRGKEVEHVQEETSVAETEAVIEPNFESRTSSPVSECEPEKSLFNKVADFNRDENILKEDAVEMRQEIRSSIVGTNETDVEDKLYPDGEEMDTWDSVIERRVDGRTDEGIEKDEEKRHAEPEEDISAREQEHDKKETRQDLVTDVEQNHNLASSMMDTQEDDDGQPAALDQEHAPFPDNGEDDEEEDSQNVSVSWRTELESESYALDNTLADPRPLIRYKSDETDANTQASHMDESESSEGEQEKKTGETGMWSEGKSTTFGTMEDLCEEVEAEALDEEYNLGYTHVEDGDVVQEMIRNVSDGHSDEETEELSKPVAPTNVYYDELETDRLVEQELENLATDIYSAHFAQQQVKESEEMLHTSLKEMTEQEEAGMSSCEEPEVGVNHQLASSNTITDQPFENQYFSDSSMVTPRADTPADDEVQHTDQEAKDAQEKREEEDEHNVSMVTHADVTEALSGFTDFTSRPDTEETNDSEEPNSVLQVIADEENLKDVAPTAEVKEVAPEEATSESQEHLIEDVADCRELQEVSQTAEWEVLENPSEDFGEIRDQNVECDNVPKSAESYFHDDGGSDGGIMTGKEEPLEISPDRVPDENDIFVAKDSTEQLNVNGKDNGLHGYFSSGLKDDFWASSLETGATCQPNDACNDAAEQTNQNLGFADNSVWGDSENVVNWNSRVDIDSSKVLPAKKEQEQMHSEVKQVFCRNVEGELVHSDESDVEGESWSSGEEPV</sequence>
<dbReference type="Pfam" id="PF00038">
    <property type="entry name" value="Filament"/>
    <property type="match status" value="1"/>
</dbReference>
<feature type="compositionally biased region" description="Basic and acidic residues" evidence="5">
    <location>
        <begin position="980"/>
        <end position="995"/>
    </location>
</feature>
<dbReference type="InterPro" id="IPR018039">
    <property type="entry name" value="IF_conserved"/>
</dbReference>